<dbReference type="PRINTS" id="PR01217">
    <property type="entry name" value="PRICHEXTENSN"/>
</dbReference>
<keyword evidence="4" id="KW-1185">Reference proteome</keyword>
<feature type="compositionally biased region" description="Basic residues" evidence="1">
    <location>
        <begin position="195"/>
        <end position="206"/>
    </location>
</feature>
<name>A0A1Q4VDC6_9ACTN</name>
<evidence type="ECO:0000313" key="3">
    <source>
        <dbReference type="EMBL" id="OKH95841.1"/>
    </source>
</evidence>
<protein>
    <submittedName>
        <fullName evidence="3">Uncharacterized protein</fullName>
    </submittedName>
</protein>
<feature type="region of interest" description="Disordered" evidence="1">
    <location>
        <begin position="74"/>
        <end position="302"/>
    </location>
</feature>
<dbReference type="EMBL" id="LFBV01000001">
    <property type="protein sequence ID" value="OKH95841.1"/>
    <property type="molecule type" value="Genomic_DNA"/>
</dbReference>
<gene>
    <name evidence="3" type="ORF">AB852_03605</name>
</gene>
<keyword evidence="2" id="KW-0472">Membrane</keyword>
<evidence type="ECO:0000256" key="2">
    <source>
        <dbReference type="SAM" id="Phobius"/>
    </source>
</evidence>
<keyword evidence="2" id="KW-0812">Transmembrane</keyword>
<feature type="compositionally biased region" description="Pro residues" evidence="1">
    <location>
        <begin position="168"/>
        <end position="177"/>
    </location>
</feature>
<feature type="compositionally biased region" description="Pro residues" evidence="1">
    <location>
        <begin position="135"/>
        <end position="147"/>
    </location>
</feature>
<dbReference type="Proteomes" id="UP000186455">
    <property type="component" value="Unassembled WGS sequence"/>
</dbReference>
<evidence type="ECO:0000256" key="1">
    <source>
        <dbReference type="SAM" id="MobiDB-lite"/>
    </source>
</evidence>
<feature type="compositionally biased region" description="Acidic residues" evidence="1">
    <location>
        <begin position="279"/>
        <end position="295"/>
    </location>
</feature>
<dbReference type="RefSeq" id="WP_073783498.1">
    <property type="nucleotide sequence ID" value="NZ_LFBV01000001.1"/>
</dbReference>
<sequence>MGIESDQLVFDYLSRVGDLAQQRQLPSAARMRLVSGLREEIDRRRAKTPVDTPASVRRILNRLGDPTELVTQAGAMTADRTRPDAPPPVGTPVAVPEQRTPETPHAPAPPTEPPGAPVPPADAPGPHPARSDAPGPHPPWSDAPGSPPARSGAPGPPTAPPDATRPATAPPDAPPGHGPRTPADLTKSPGPPKPRGLRRLVPRPRSRTSGPAAPVEGGPGNGVAQRPPSPPHLAGLEELGESAEQQDWWRVETGTGLSDHVPGFVGGIEIPEILKPPPSDDEDEEDGDGTGDEEERPGGPGRRFLRRALALRRSPAKAAAPAVEGGSRHLGRALLTGWSNPLLLIAAALLVTGAVIGNPLALGAGWVIAWASRRLSPTESKFAVLWLPGLALSGGVVWLWGRVDGRWGDPVADGQLTTAIEGTWPWVLRGAAFATALYLVWRSQRR</sequence>
<reference evidence="3 4" key="1">
    <citation type="submission" date="2015-06" db="EMBL/GenBank/DDBJ databases">
        <title>Cloning and characterization of the uncialamcin biosynthetic gene cluster.</title>
        <authorList>
            <person name="Yan X."/>
            <person name="Huang T."/>
            <person name="Ge H."/>
            <person name="Shen B."/>
        </authorList>
    </citation>
    <scope>NUCLEOTIDE SEQUENCE [LARGE SCALE GENOMIC DNA]</scope>
    <source>
        <strain evidence="3 4">DCA2648</strain>
    </source>
</reference>
<dbReference type="AlphaFoldDB" id="A0A1Q4VDC6"/>
<accession>A0A1Q4VDC6</accession>
<dbReference type="STRING" id="1048205.AB852_03605"/>
<feature type="compositionally biased region" description="Low complexity" evidence="1">
    <location>
        <begin position="91"/>
        <end position="103"/>
    </location>
</feature>
<proteinExistence type="predicted"/>
<feature type="compositionally biased region" description="Pro residues" evidence="1">
    <location>
        <begin position="104"/>
        <end position="127"/>
    </location>
</feature>
<organism evidence="3 4">
    <name type="scientific">Streptomyces uncialis</name>
    <dbReference type="NCBI Taxonomy" id="1048205"/>
    <lineage>
        <taxon>Bacteria</taxon>
        <taxon>Bacillati</taxon>
        <taxon>Actinomycetota</taxon>
        <taxon>Actinomycetes</taxon>
        <taxon>Kitasatosporales</taxon>
        <taxon>Streptomycetaceae</taxon>
        <taxon>Streptomyces</taxon>
    </lineage>
</organism>
<keyword evidence="2" id="KW-1133">Transmembrane helix</keyword>
<feature type="transmembrane region" description="Helical" evidence="2">
    <location>
        <begin position="423"/>
        <end position="441"/>
    </location>
</feature>
<evidence type="ECO:0000313" key="4">
    <source>
        <dbReference type="Proteomes" id="UP000186455"/>
    </source>
</evidence>
<feature type="transmembrane region" description="Helical" evidence="2">
    <location>
        <begin position="383"/>
        <end position="403"/>
    </location>
</feature>
<comment type="caution">
    <text evidence="3">The sequence shown here is derived from an EMBL/GenBank/DDBJ whole genome shotgun (WGS) entry which is preliminary data.</text>
</comment>
<feature type="transmembrane region" description="Helical" evidence="2">
    <location>
        <begin position="342"/>
        <end position="371"/>
    </location>
</feature>